<protein>
    <submittedName>
        <fullName evidence="1">Uncharacterized protein</fullName>
    </submittedName>
</protein>
<sequence length="52" mass="5916">VLTDFLLSLLFRSICLPLKSLNNSLLPNHHSATILFQGVIRHRGRRGALLRH</sequence>
<feature type="non-terminal residue" evidence="1">
    <location>
        <position position="1"/>
    </location>
</feature>
<dbReference type="EMBL" id="JAHRIP010090164">
    <property type="protein sequence ID" value="MEQ2316772.1"/>
    <property type="molecule type" value="Genomic_DNA"/>
</dbReference>
<gene>
    <name evidence="1" type="ORF">AMECASPLE_035964</name>
</gene>
<keyword evidence="2" id="KW-1185">Reference proteome</keyword>
<proteinExistence type="predicted"/>
<reference evidence="1 2" key="1">
    <citation type="submission" date="2021-06" db="EMBL/GenBank/DDBJ databases">
        <authorList>
            <person name="Palmer J.M."/>
        </authorList>
    </citation>
    <scope>NUCLEOTIDE SEQUENCE [LARGE SCALE GENOMIC DNA]</scope>
    <source>
        <strain evidence="1 2">AS_MEX2019</strain>
        <tissue evidence="1">Muscle</tissue>
    </source>
</reference>
<organism evidence="1 2">
    <name type="scientific">Ameca splendens</name>
    <dbReference type="NCBI Taxonomy" id="208324"/>
    <lineage>
        <taxon>Eukaryota</taxon>
        <taxon>Metazoa</taxon>
        <taxon>Chordata</taxon>
        <taxon>Craniata</taxon>
        <taxon>Vertebrata</taxon>
        <taxon>Euteleostomi</taxon>
        <taxon>Actinopterygii</taxon>
        <taxon>Neopterygii</taxon>
        <taxon>Teleostei</taxon>
        <taxon>Neoteleostei</taxon>
        <taxon>Acanthomorphata</taxon>
        <taxon>Ovalentaria</taxon>
        <taxon>Atherinomorphae</taxon>
        <taxon>Cyprinodontiformes</taxon>
        <taxon>Goodeidae</taxon>
        <taxon>Ameca</taxon>
    </lineage>
</organism>
<accession>A0ABV1AFE0</accession>
<comment type="caution">
    <text evidence="1">The sequence shown here is derived from an EMBL/GenBank/DDBJ whole genome shotgun (WGS) entry which is preliminary data.</text>
</comment>
<evidence type="ECO:0000313" key="1">
    <source>
        <dbReference type="EMBL" id="MEQ2316772.1"/>
    </source>
</evidence>
<name>A0ABV1AFE0_9TELE</name>
<evidence type="ECO:0000313" key="2">
    <source>
        <dbReference type="Proteomes" id="UP001469553"/>
    </source>
</evidence>
<dbReference type="Proteomes" id="UP001469553">
    <property type="component" value="Unassembled WGS sequence"/>
</dbReference>